<sequence>MSHRTPTDILVLHAVRILGYAETDRIAARFALPAGLAAEHLLDAEARGWVTHIAFAGDSGWSLTEAGKVHGERLLAAELDRCGTRAVVVRVHRDFLPHNVAVADSCTAWQLAEIGLGEATVTIGETISRLGTAADALAELEARLVAGMDRFAGYHQRFAGAVERAGTEPAWITATDRDSCHRVWFEFHEDLIASLGLTR</sequence>
<evidence type="ECO:0000313" key="2">
    <source>
        <dbReference type="Proteomes" id="UP000028488"/>
    </source>
</evidence>
<dbReference type="Proteomes" id="UP000028488">
    <property type="component" value="Chromosome"/>
</dbReference>
<reference evidence="1 2" key="1">
    <citation type="submission" date="2014-07" db="EMBL/GenBank/DDBJ databases">
        <title>Genome Sequence of Rhodococcus opacus Strain R7, a Biodegrader of Mono- and Polycyclic Aromatic Hydrocarbons.</title>
        <authorList>
            <person name="Di Gennaro P."/>
            <person name="Zampolli J."/>
            <person name="Presti I."/>
            <person name="Cappelletti M."/>
            <person name="D'Ursi P."/>
            <person name="Orro A."/>
            <person name="Mezzelani A."/>
            <person name="Milanesi L."/>
        </authorList>
    </citation>
    <scope>NUCLEOTIDE SEQUENCE [LARGE SCALE GENOMIC DNA]</scope>
    <source>
        <strain evidence="1 2">R7</strain>
    </source>
</reference>
<accession>A0A076EJ11</accession>
<gene>
    <name evidence="1" type="ORF">EP51_11725</name>
</gene>
<dbReference type="RefSeq" id="WP_128639290.1">
    <property type="nucleotide sequence ID" value="NZ_CP008947.1"/>
</dbReference>
<name>A0A076EJ11_RHOOP</name>
<organism evidence="1 2">
    <name type="scientific">Rhodococcus opacus</name>
    <name type="common">Nocardia opaca</name>
    <dbReference type="NCBI Taxonomy" id="37919"/>
    <lineage>
        <taxon>Bacteria</taxon>
        <taxon>Bacillati</taxon>
        <taxon>Actinomycetota</taxon>
        <taxon>Actinomycetes</taxon>
        <taxon>Mycobacteriales</taxon>
        <taxon>Nocardiaceae</taxon>
        <taxon>Rhodococcus</taxon>
    </lineage>
</organism>
<dbReference type="AlphaFoldDB" id="A0A076EJ11"/>
<dbReference type="eggNOG" id="ENOG5030Y21">
    <property type="taxonomic scope" value="Bacteria"/>
</dbReference>
<evidence type="ECO:0000313" key="1">
    <source>
        <dbReference type="EMBL" id="AII05247.1"/>
    </source>
</evidence>
<protein>
    <submittedName>
        <fullName evidence="1">Uncharacterized protein</fullName>
    </submittedName>
</protein>
<dbReference type="EMBL" id="CP008947">
    <property type="protein sequence ID" value="AII05247.1"/>
    <property type="molecule type" value="Genomic_DNA"/>
</dbReference>
<proteinExistence type="predicted"/>